<feature type="transmembrane region" description="Helical" evidence="10">
    <location>
        <begin position="242"/>
        <end position="261"/>
    </location>
</feature>
<keyword evidence="8 10" id="KW-0472">Membrane</keyword>
<dbReference type="InterPro" id="IPR050706">
    <property type="entry name" value="Cyclic-di-GMP_PDE-like"/>
</dbReference>
<comment type="catalytic activity">
    <reaction evidence="9">
        <text>3',3'-c-di-GMP + H2O = 5'-phosphoguanylyl(3'-&gt;5')guanosine + H(+)</text>
        <dbReference type="Rhea" id="RHEA:24902"/>
        <dbReference type="ChEBI" id="CHEBI:15377"/>
        <dbReference type="ChEBI" id="CHEBI:15378"/>
        <dbReference type="ChEBI" id="CHEBI:58754"/>
        <dbReference type="ChEBI" id="CHEBI:58805"/>
        <dbReference type="EC" id="3.1.4.52"/>
    </reaction>
</comment>
<dbReference type="SMART" id="SM00052">
    <property type="entry name" value="EAL"/>
    <property type="match status" value="1"/>
</dbReference>
<evidence type="ECO:0000313" key="13">
    <source>
        <dbReference type="Proteomes" id="UP001230207"/>
    </source>
</evidence>
<evidence type="ECO:0000256" key="3">
    <source>
        <dbReference type="ARBA" id="ARBA00022475"/>
    </source>
</evidence>
<feature type="domain" description="EAL" evidence="11">
    <location>
        <begin position="265"/>
        <end position="517"/>
    </location>
</feature>
<keyword evidence="4" id="KW-0973">c-di-GMP</keyword>
<name>A0ABU0BX27_9HYPH</name>
<dbReference type="Pfam" id="PF12792">
    <property type="entry name" value="CSS-motif"/>
    <property type="match status" value="1"/>
</dbReference>
<dbReference type="InterPro" id="IPR024744">
    <property type="entry name" value="CSS-motif_dom"/>
</dbReference>
<gene>
    <name evidence="12" type="ORF">QO002_005010</name>
</gene>
<evidence type="ECO:0000256" key="9">
    <source>
        <dbReference type="ARBA" id="ARBA00034290"/>
    </source>
</evidence>
<evidence type="ECO:0000313" key="12">
    <source>
        <dbReference type="EMBL" id="MDQ0322804.1"/>
    </source>
</evidence>
<dbReference type="SUPFAM" id="SSF141868">
    <property type="entry name" value="EAL domain-like"/>
    <property type="match status" value="1"/>
</dbReference>
<keyword evidence="13" id="KW-1185">Reference proteome</keyword>
<evidence type="ECO:0000256" key="4">
    <source>
        <dbReference type="ARBA" id="ARBA00022636"/>
    </source>
</evidence>
<dbReference type="PANTHER" id="PTHR33121">
    <property type="entry name" value="CYCLIC DI-GMP PHOSPHODIESTERASE PDEF"/>
    <property type="match status" value="1"/>
</dbReference>
<proteinExistence type="predicted"/>
<keyword evidence="7 10" id="KW-1133">Transmembrane helix</keyword>
<dbReference type="Proteomes" id="UP001230207">
    <property type="component" value="Unassembled WGS sequence"/>
</dbReference>
<dbReference type="Pfam" id="PF00563">
    <property type="entry name" value="EAL"/>
    <property type="match status" value="1"/>
</dbReference>
<dbReference type="PROSITE" id="PS50883">
    <property type="entry name" value="EAL"/>
    <property type="match status" value="1"/>
</dbReference>
<evidence type="ECO:0000256" key="1">
    <source>
        <dbReference type="ARBA" id="ARBA00004651"/>
    </source>
</evidence>
<organism evidence="12 13">
    <name type="scientific">Pararhizobium capsulatum DSM 1112</name>
    <dbReference type="NCBI Taxonomy" id="1121113"/>
    <lineage>
        <taxon>Bacteria</taxon>
        <taxon>Pseudomonadati</taxon>
        <taxon>Pseudomonadota</taxon>
        <taxon>Alphaproteobacteria</taxon>
        <taxon>Hyphomicrobiales</taxon>
        <taxon>Rhizobiaceae</taxon>
        <taxon>Rhizobium/Agrobacterium group</taxon>
        <taxon>Pararhizobium</taxon>
    </lineage>
</organism>
<evidence type="ECO:0000256" key="7">
    <source>
        <dbReference type="ARBA" id="ARBA00022989"/>
    </source>
</evidence>
<dbReference type="Gene3D" id="3.20.20.450">
    <property type="entry name" value="EAL domain"/>
    <property type="match status" value="1"/>
</dbReference>
<dbReference type="InterPro" id="IPR035919">
    <property type="entry name" value="EAL_sf"/>
</dbReference>
<dbReference type="RefSeq" id="WP_307234772.1">
    <property type="nucleotide sequence ID" value="NZ_JAUSVF010000002.1"/>
</dbReference>
<comment type="subcellular location">
    <subcellularLocation>
        <location evidence="1">Cell membrane</location>
        <topology evidence="1">Multi-pass membrane protein</topology>
    </subcellularLocation>
</comment>
<dbReference type="EC" id="3.1.4.52" evidence="2"/>
<dbReference type="CDD" id="cd01948">
    <property type="entry name" value="EAL"/>
    <property type="match status" value="1"/>
</dbReference>
<evidence type="ECO:0000259" key="11">
    <source>
        <dbReference type="PROSITE" id="PS50883"/>
    </source>
</evidence>
<accession>A0ABU0BX27</accession>
<dbReference type="EMBL" id="JAUSVF010000002">
    <property type="protein sequence ID" value="MDQ0322804.1"/>
    <property type="molecule type" value="Genomic_DNA"/>
</dbReference>
<evidence type="ECO:0000256" key="8">
    <source>
        <dbReference type="ARBA" id="ARBA00023136"/>
    </source>
</evidence>
<dbReference type="PANTHER" id="PTHR33121:SF79">
    <property type="entry name" value="CYCLIC DI-GMP PHOSPHODIESTERASE PDED-RELATED"/>
    <property type="match status" value="1"/>
</dbReference>
<evidence type="ECO:0000256" key="6">
    <source>
        <dbReference type="ARBA" id="ARBA00022801"/>
    </source>
</evidence>
<evidence type="ECO:0000256" key="2">
    <source>
        <dbReference type="ARBA" id="ARBA00012282"/>
    </source>
</evidence>
<sequence length="548" mass="60815">MRLRRWRIITLAVVLGIVGAALPVAVMAWLSWRVAEERELGILDVLARKVVNRAELTFAESYYAMDVLQKSGLVPCSNDHIARMRTETINVLSIEEIGYFENGFLKCTSWGPAPAGIAPPKVDYTGRNGLKVSLRIKPAVSLGQRMTALQMGSYNVLVVPLRFVDVFIDNGIAITLMNDTGKVINTRNDPDLELAATLARDERQRGLDEGQLYTVLKRNGLVVVATESKAIMTAEFLRQMKIFVPFGGFMALFIIGIVYWMSRERLSPKAELDLAIRNREFIVHYQPIVELETGICFGAEALVRWLRPDGTLVRPDLFIPIAEETGLIMPITNQVVEIVIAELKSLLVNERTLHIAINLCAEDITTGRILDFLDGKLQSTGIHREQIWLEITERGLVDIDAARVTLRRARQAGHAVAIDDFGTGYSSLQYLQGLPIDALKIDKSFVDTIGKDSATSSVILHIITMSQELGLLSTAEGVETEDQAAFLRARGVNFAQGWLFSRPLPAKEFIGFHKNNKETFGAAREIVTSADLEPTLAKPMHPYAGKTT</sequence>
<keyword evidence="3" id="KW-1003">Cell membrane</keyword>
<evidence type="ECO:0000256" key="10">
    <source>
        <dbReference type="SAM" id="Phobius"/>
    </source>
</evidence>
<keyword evidence="5 10" id="KW-0812">Transmembrane</keyword>
<dbReference type="InterPro" id="IPR001633">
    <property type="entry name" value="EAL_dom"/>
</dbReference>
<comment type="caution">
    <text evidence="12">The sequence shown here is derived from an EMBL/GenBank/DDBJ whole genome shotgun (WGS) entry which is preliminary data.</text>
</comment>
<keyword evidence="6" id="KW-0378">Hydrolase</keyword>
<feature type="transmembrane region" description="Helical" evidence="10">
    <location>
        <begin position="6"/>
        <end position="30"/>
    </location>
</feature>
<protein>
    <recommendedName>
        <fullName evidence="2">cyclic-guanylate-specific phosphodiesterase</fullName>
        <ecNumber evidence="2">3.1.4.52</ecNumber>
    </recommendedName>
</protein>
<evidence type="ECO:0000256" key="5">
    <source>
        <dbReference type="ARBA" id="ARBA00022692"/>
    </source>
</evidence>
<reference evidence="12 13" key="1">
    <citation type="submission" date="2023-07" db="EMBL/GenBank/DDBJ databases">
        <title>Genomic Encyclopedia of Type Strains, Phase IV (KMG-IV): sequencing the most valuable type-strain genomes for metagenomic binning, comparative biology and taxonomic classification.</title>
        <authorList>
            <person name="Goeker M."/>
        </authorList>
    </citation>
    <scope>NUCLEOTIDE SEQUENCE [LARGE SCALE GENOMIC DNA]</scope>
    <source>
        <strain evidence="12 13">DSM 1112</strain>
    </source>
</reference>